<dbReference type="CDD" id="cd04371">
    <property type="entry name" value="DEP"/>
    <property type="match status" value="1"/>
</dbReference>
<dbReference type="GO" id="GO:0007264">
    <property type="term" value="P:small GTPase-mediated signal transduction"/>
    <property type="evidence" value="ECO:0007669"/>
    <property type="project" value="TreeGrafter"/>
</dbReference>
<dbReference type="GO" id="GO:0005737">
    <property type="term" value="C:cytoplasm"/>
    <property type="evidence" value="ECO:0007669"/>
    <property type="project" value="TreeGrafter"/>
</dbReference>
<sequence length="1023" mass="111454">MAPVTLPPSFYNSFWSPDYRSGLEVLFRQLEQGCLEDNDVAEFIESQIKGHHGLASSLLNPPLPTNPESSSSSLQHTLLSLRGASSARGEAHRALALELEQRVLAGFLNWKARHAERIKGVKDEMLSKTGVVAVWEKDVQRLSTLRQTYVVKSRHADESEDDAKFAPATSPRSPPQDHYTTSPKLQSPLRRSGTVADRISEKLRAASISNNASSGVRPISIEGKTLPAPPTPLRVASPESNGNGDRSPSSPMREDAFIPPSDPAGKPSVQFSEPPPLPSKTSVSPTLSEAPQEPILISGLALQPDGLKDLLRRLDAYLLTTPAPYSDASTQAYSTKSNVALASRQRSTILGTYEKTFSGEEVVDWLRDNVEGFGGDWDRCVDAANELHKMGHFSRIGVGRGFDPDYDTFYVLKVTPSSSIPSALASPLAQSTSANISSMLHKYLPAGLASSDEPIHVRLRKEATKADEAYREAVREAETKRLEMEERIERGLRIWERWERERLSVVKSVLKQYEEALGRLPDRLADLTKATSLSIEAFNPEADIKALIEGNRTGPFRPFPHVYESLLGDVPEVNFGVDLRKWAGEAGWKSMMHRPEREKGAIPEVLDALLRTLDELYPTLSDDDRRRAWIYEVPLVETHALRNAINDAKAPVEAMIEIIKKYNVPVVAGVVKLFLLELNPPVMGWEGWEDAKAVYPSVGADQERDMTSAVTSVLGRLPGAQLYVLDAVVKHFRTLIDSTKVDESSEVYITKLALSVGRCILRPQFETELTIHDRTPSLFSADLISLYTSVLPPLVEKKKSQSDRVLPIRKRTALVDQRISRSRLSGGEMTPKELLDQQHALQHPRPASPSPMSRGTSVSGSASALGLGVPLASAPSSTNDRVNVIPSTPEEPINNGTDRQGSESLAAPEDAGEPESSTANVLEDLEKYNPLPEDTPVAGQTASSGALKRATSGETSRLRGPRGARGPRPAPSRVVSHSKVESMSSTGTGTEEGEVDGKGKGRAIGHGSKSSVSAMAAKFEGSS</sequence>
<evidence type="ECO:0000259" key="3">
    <source>
        <dbReference type="PROSITE" id="PS50186"/>
    </source>
</evidence>
<keyword evidence="6" id="KW-1185">Reference proteome</keyword>
<dbReference type="PROSITE" id="PS50186">
    <property type="entry name" value="DEP"/>
    <property type="match status" value="1"/>
</dbReference>
<dbReference type="SUPFAM" id="SSF103657">
    <property type="entry name" value="BAR/IMD domain-like"/>
    <property type="match status" value="2"/>
</dbReference>
<dbReference type="InterPro" id="IPR001060">
    <property type="entry name" value="FCH_dom"/>
</dbReference>
<dbReference type="InParanoid" id="A0A1Y2BJL7"/>
<dbReference type="Proteomes" id="UP000193986">
    <property type="component" value="Unassembled WGS sequence"/>
</dbReference>
<dbReference type="InterPro" id="IPR000591">
    <property type="entry name" value="DEP_dom"/>
</dbReference>
<comment type="caution">
    <text evidence="5">The sequence shown here is derived from an EMBL/GenBank/DDBJ whole genome shotgun (WGS) entry which is preliminary data.</text>
</comment>
<dbReference type="InterPro" id="IPR008936">
    <property type="entry name" value="Rho_GTPase_activation_prot"/>
</dbReference>
<dbReference type="Pfam" id="PF00620">
    <property type="entry name" value="RhoGAP"/>
    <property type="match status" value="1"/>
</dbReference>
<evidence type="ECO:0000256" key="2">
    <source>
        <dbReference type="SAM" id="MobiDB-lite"/>
    </source>
</evidence>
<dbReference type="InterPro" id="IPR000198">
    <property type="entry name" value="RhoGAP_dom"/>
</dbReference>
<dbReference type="STRING" id="71784.A0A1Y2BJL7"/>
<dbReference type="SUPFAM" id="SSF46785">
    <property type="entry name" value="Winged helix' DNA-binding domain"/>
    <property type="match status" value="1"/>
</dbReference>
<dbReference type="InterPro" id="IPR027267">
    <property type="entry name" value="AH/BAR_dom_sf"/>
</dbReference>
<dbReference type="Gene3D" id="1.10.10.10">
    <property type="entry name" value="Winged helix-like DNA-binding domain superfamily/Winged helix DNA-binding domain"/>
    <property type="match status" value="1"/>
</dbReference>
<feature type="compositionally biased region" description="Polar residues" evidence="2">
    <location>
        <begin position="894"/>
        <end position="903"/>
    </location>
</feature>
<protein>
    <recommendedName>
        <fullName evidence="7">Rho-GAP domain-containing protein</fullName>
    </recommendedName>
</protein>
<feature type="compositionally biased region" description="Polar residues" evidence="2">
    <location>
        <begin position="279"/>
        <end position="289"/>
    </location>
</feature>
<dbReference type="GO" id="GO:0005096">
    <property type="term" value="F:GTPase activator activity"/>
    <property type="evidence" value="ECO:0007669"/>
    <property type="project" value="TreeGrafter"/>
</dbReference>
<dbReference type="Gene3D" id="1.10.555.10">
    <property type="entry name" value="Rho GTPase activation protein"/>
    <property type="match status" value="1"/>
</dbReference>
<dbReference type="AlphaFoldDB" id="A0A1Y2BJL7"/>
<dbReference type="GO" id="GO:0007010">
    <property type="term" value="P:cytoskeleton organization"/>
    <property type="evidence" value="ECO:0007669"/>
    <property type="project" value="TreeGrafter"/>
</dbReference>
<dbReference type="InterPro" id="IPR036390">
    <property type="entry name" value="WH_DNA-bd_sf"/>
</dbReference>
<dbReference type="PROSITE" id="PS50238">
    <property type="entry name" value="RHOGAP"/>
    <property type="match status" value="1"/>
</dbReference>
<dbReference type="SMART" id="SM00324">
    <property type="entry name" value="RhoGAP"/>
    <property type="match status" value="1"/>
</dbReference>
<dbReference type="PANTHER" id="PTHR23065">
    <property type="entry name" value="PROLINE-SERINE-THREONINE PHOSPHATASE INTERACTING PROTEIN 1"/>
    <property type="match status" value="1"/>
</dbReference>
<dbReference type="SUPFAM" id="SSF48350">
    <property type="entry name" value="GTPase activation domain, GAP"/>
    <property type="match status" value="1"/>
</dbReference>
<feature type="region of interest" description="Disordered" evidence="2">
    <location>
        <begin position="838"/>
        <end position="1023"/>
    </location>
</feature>
<dbReference type="GO" id="GO:0000935">
    <property type="term" value="C:division septum"/>
    <property type="evidence" value="ECO:0007669"/>
    <property type="project" value="TreeGrafter"/>
</dbReference>
<reference evidence="5 6" key="1">
    <citation type="submission" date="2016-07" db="EMBL/GenBank/DDBJ databases">
        <title>Pervasive Adenine N6-methylation of Active Genes in Fungi.</title>
        <authorList>
            <consortium name="DOE Joint Genome Institute"/>
            <person name="Mondo S.J."/>
            <person name="Dannebaum R.O."/>
            <person name="Kuo R.C."/>
            <person name="Labutti K."/>
            <person name="Haridas S."/>
            <person name="Kuo A."/>
            <person name="Salamov A."/>
            <person name="Ahrendt S.R."/>
            <person name="Lipzen A."/>
            <person name="Sullivan W."/>
            <person name="Andreopoulos W.B."/>
            <person name="Clum A."/>
            <person name="Lindquist E."/>
            <person name="Daum C."/>
            <person name="Ramamoorthy G.K."/>
            <person name="Gryganskyi A."/>
            <person name="Culley D."/>
            <person name="Magnuson J.K."/>
            <person name="James T.Y."/>
            <person name="O'Malley M.A."/>
            <person name="Stajich J.E."/>
            <person name="Spatafora J.W."/>
            <person name="Visel A."/>
            <person name="Grigoriev I.V."/>
        </authorList>
    </citation>
    <scope>NUCLEOTIDE SEQUENCE [LARGE SCALE GENOMIC DNA]</scope>
    <source>
        <strain evidence="5 6">68-887.2</strain>
    </source>
</reference>
<gene>
    <name evidence="5" type="ORF">BCR39DRAFT_515848</name>
</gene>
<dbReference type="Gene3D" id="1.20.1270.60">
    <property type="entry name" value="Arfaptin homology (AH) domain/BAR domain"/>
    <property type="match status" value="2"/>
</dbReference>
<feature type="compositionally biased region" description="Low complexity" evidence="2">
    <location>
        <begin position="857"/>
        <end position="875"/>
    </location>
</feature>
<feature type="coiled-coil region" evidence="1">
    <location>
        <begin position="460"/>
        <end position="487"/>
    </location>
</feature>
<dbReference type="PANTHER" id="PTHR23065:SF17">
    <property type="entry name" value="RHO-GTPASE-ACTIVATING PROTEIN RGD2"/>
    <property type="match status" value="1"/>
</dbReference>
<feature type="region of interest" description="Disordered" evidence="2">
    <location>
        <begin position="210"/>
        <end position="290"/>
    </location>
</feature>
<evidence type="ECO:0000256" key="1">
    <source>
        <dbReference type="SAM" id="Coils"/>
    </source>
</evidence>
<dbReference type="SMART" id="SM00055">
    <property type="entry name" value="FCH"/>
    <property type="match status" value="1"/>
</dbReference>
<dbReference type="OrthoDB" id="2155291at2759"/>
<evidence type="ECO:0000259" key="4">
    <source>
        <dbReference type="PROSITE" id="PS50238"/>
    </source>
</evidence>
<accession>A0A1Y2BJL7</accession>
<organism evidence="5 6">
    <name type="scientific">Naematelia encephala</name>
    <dbReference type="NCBI Taxonomy" id="71784"/>
    <lineage>
        <taxon>Eukaryota</taxon>
        <taxon>Fungi</taxon>
        <taxon>Dikarya</taxon>
        <taxon>Basidiomycota</taxon>
        <taxon>Agaricomycotina</taxon>
        <taxon>Tremellomycetes</taxon>
        <taxon>Tremellales</taxon>
        <taxon>Naemateliaceae</taxon>
        <taxon>Naematelia</taxon>
    </lineage>
</organism>
<dbReference type="InterPro" id="IPR036388">
    <property type="entry name" value="WH-like_DNA-bd_sf"/>
</dbReference>
<evidence type="ECO:0000313" key="5">
    <source>
        <dbReference type="EMBL" id="ORY34969.1"/>
    </source>
</evidence>
<dbReference type="GO" id="GO:0005886">
    <property type="term" value="C:plasma membrane"/>
    <property type="evidence" value="ECO:0007669"/>
    <property type="project" value="TreeGrafter"/>
</dbReference>
<name>A0A1Y2BJL7_9TREE</name>
<evidence type="ECO:0008006" key="7">
    <source>
        <dbReference type="Google" id="ProtNLM"/>
    </source>
</evidence>
<dbReference type="FunCoup" id="A0A1Y2BJL7">
    <property type="interactions" value="18"/>
</dbReference>
<feature type="domain" description="DEP" evidence="3">
    <location>
        <begin position="335"/>
        <end position="414"/>
    </location>
</feature>
<feature type="region of interest" description="Disordered" evidence="2">
    <location>
        <begin position="152"/>
        <end position="195"/>
    </location>
</feature>
<dbReference type="EMBL" id="MCFC01000002">
    <property type="protein sequence ID" value="ORY34969.1"/>
    <property type="molecule type" value="Genomic_DNA"/>
</dbReference>
<evidence type="ECO:0000313" key="6">
    <source>
        <dbReference type="Proteomes" id="UP000193986"/>
    </source>
</evidence>
<keyword evidence="1" id="KW-0175">Coiled coil</keyword>
<feature type="domain" description="Rho-GAP" evidence="4">
    <location>
        <begin position="589"/>
        <end position="791"/>
    </location>
</feature>
<feature type="compositionally biased region" description="Polar residues" evidence="2">
    <location>
        <begin position="238"/>
        <end position="250"/>
    </location>
</feature>
<proteinExistence type="predicted"/>